<keyword evidence="1" id="KW-0472">Membrane</keyword>
<keyword evidence="1" id="KW-1133">Transmembrane helix</keyword>
<accession>A0ABX7NJ78</accession>
<keyword evidence="3" id="KW-1185">Reference proteome</keyword>
<proteinExistence type="predicted"/>
<gene>
    <name evidence="2" type="ORF">JY572_15945</name>
</gene>
<dbReference type="EMBL" id="CP071091">
    <property type="protein sequence ID" value="QSQ17446.1"/>
    <property type="molecule type" value="Genomic_DNA"/>
</dbReference>
<keyword evidence="1" id="KW-0812">Transmembrane</keyword>
<evidence type="ECO:0000313" key="2">
    <source>
        <dbReference type="EMBL" id="QSQ17446.1"/>
    </source>
</evidence>
<organism evidence="2 3">
    <name type="scientific">Myxococcus landrumensis</name>
    <dbReference type="NCBI Taxonomy" id="2813577"/>
    <lineage>
        <taxon>Bacteria</taxon>
        <taxon>Pseudomonadati</taxon>
        <taxon>Myxococcota</taxon>
        <taxon>Myxococcia</taxon>
        <taxon>Myxococcales</taxon>
        <taxon>Cystobacterineae</taxon>
        <taxon>Myxococcaceae</taxon>
        <taxon>Myxococcus</taxon>
    </lineage>
</organism>
<evidence type="ECO:0000313" key="3">
    <source>
        <dbReference type="Proteomes" id="UP000663090"/>
    </source>
</evidence>
<feature type="transmembrane region" description="Helical" evidence="1">
    <location>
        <begin position="6"/>
        <end position="27"/>
    </location>
</feature>
<sequence>MDVALYTIGFTLFMVVLLGFVFFGISASEKNAYARVRLEGQRYVAVIKELHPMRGDRGKVSLLLKLETPSGPVGKRLIVPLEGAVTWDFLMTARVTERPVSVHCLLSPIIEEAITQYGFVLGDAP</sequence>
<protein>
    <submittedName>
        <fullName evidence="2">Uncharacterized protein</fullName>
    </submittedName>
</protein>
<evidence type="ECO:0000256" key="1">
    <source>
        <dbReference type="SAM" id="Phobius"/>
    </source>
</evidence>
<dbReference type="Proteomes" id="UP000663090">
    <property type="component" value="Chromosome"/>
</dbReference>
<dbReference type="RefSeq" id="WP_206719067.1">
    <property type="nucleotide sequence ID" value="NZ_CP071091.1"/>
</dbReference>
<reference evidence="2 3" key="1">
    <citation type="submission" date="2021-02" db="EMBL/GenBank/DDBJ databases">
        <title>De Novo genome assembly of isolated myxobacteria.</title>
        <authorList>
            <person name="Stevens D.C."/>
        </authorList>
    </citation>
    <scope>NUCLEOTIDE SEQUENCE [LARGE SCALE GENOMIC DNA]</scope>
    <source>
        <strain evidence="2 3">SCHIC003</strain>
    </source>
</reference>
<name>A0ABX7NJ78_9BACT</name>